<dbReference type="Proteomes" id="UP000307768">
    <property type="component" value="Unassembled WGS sequence"/>
</dbReference>
<evidence type="ECO:0000256" key="4">
    <source>
        <dbReference type="PROSITE-ProRule" id="PRU00335"/>
    </source>
</evidence>
<dbReference type="OrthoDB" id="5112469at2"/>
<name>A0A5Q6RWA7_9ACTN</name>
<feature type="domain" description="HTH tetR-type" evidence="6">
    <location>
        <begin position="23"/>
        <end position="83"/>
    </location>
</feature>
<dbReference type="SUPFAM" id="SSF48498">
    <property type="entry name" value="Tetracyclin repressor-like, C-terminal domain"/>
    <property type="match status" value="1"/>
</dbReference>
<protein>
    <submittedName>
        <fullName evidence="7">TetR/AcrR family transcriptional regulator</fullName>
    </submittedName>
</protein>
<dbReference type="InterPro" id="IPR009057">
    <property type="entry name" value="Homeodomain-like_sf"/>
</dbReference>
<dbReference type="Gene3D" id="1.10.10.60">
    <property type="entry name" value="Homeodomain-like"/>
    <property type="match status" value="1"/>
</dbReference>
<accession>A0A5Q6RWA7</accession>
<evidence type="ECO:0000256" key="5">
    <source>
        <dbReference type="SAM" id="MobiDB-lite"/>
    </source>
</evidence>
<dbReference type="InterPro" id="IPR050109">
    <property type="entry name" value="HTH-type_TetR-like_transc_reg"/>
</dbReference>
<dbReference type="EMBL" id="VDFQ02000004">
    <property type="protein sequence ID" value="KAA1422295.1"/>
    <property type="molecule type" value="Genomic_DNA"/>
</dbReference>
<dbReference type="Pfam" id="PF21313">
    <property type="entry name" value="EthR_C"/>
    <property type="match status" value="1"/>
</dbReference>
<proteinExistence type="predicted"/>
<organism evidence="7 8">
    <name type="scientific">Mumia zhuanghuii</name>
    <dbReference type="NCBI Taxonomy" id="2585211"/>
    <lineage>
        <taxon>Bacteria</taxon>
        <taxon>Bacillati</taxon>
        <taxon>Actinomycetota</taxon>
        <taxon>Actinomycetes</taxon>
        <taxon>Propionibacteriales</taxon>
        <taxon>Nocardioidaceae</taxon>
        <taxon>Mumia</taxon>
    </lineage>
</organism>
<evidence type="ECO:0000256" key="3">
    <source>
        <dbReference type="ARBA" id="ARBA00023163"/>
    </source>
</evidence>
<evidence type="ECO:0000256" key="1">
    <source>
        <dbReference type="ARBA" id="ARBA00023015"/>
    </source>
</evidence>
<dbReference type="PANTHER" id="PTHR30055">
    <property type="entry name" value="HTH-TYPE TRANSCRIPTIONAL REGULATOR RUTR"/>
    <property type="match status" value="1"/>
</dbReference>
<dbReference type="InterPro" id="IPR001647">
    <property type="entry name" value="HTH_TetR"/>
</dbReference>
<dbReference type="AlphaFoldDB" id="A0A5Q6RWA7"/>
<dbReference type="SUPFAM" id="SSF46689">
    <property type="entry name" value="Homeodomain-like"/>
    <property type="match status" value="1"/>
</dbReference>
<feature type="compositionally biased region" description="Basic and acidic residues" evidence="5">
    <location>
        <begin position="7"/>
        <end position="18"/>
    </location>
</feature>
<keyword evidence="3" id="KW-0804">Transcription</keyword>
<dbReference type="PANTHER" id="PTHR30055:SF234">
    <property type="entry name" value="HTH-TYPE TRANSCRIPTIONAL REGULATOR BETI"/>
    <property type="match status" value="1"/>
</dbReference>
<evidence type="ECO:0000313" key="8">
    <source>
        <dbReference type="Proteomes" id="UP000307768"/>
    </source>
</evidence>
<evidence type="ECO:0000259" key="6">
    <source>
        <dbReference type="PROSITE" id="PS50977"/>
    </source>
</evidence>
<dbReference type="PRINTS" id="PR00455">
    <property type="entry name" value="HTHTETR"/>
</dbReference>
<dbReference type="InterPro" id="IPR036271">
    <property type="entry name" value="Tet_transcr_reg_TetR-rel_C_sf"/>
</dbReference>
<dbReference type="InterPro" id="IPR049397">
    <property type="entry name" value="EthR_C"/>
</dbReference>
<dbReference type="GO" id="GO:0000976">
    <property type="term" value="F:transcription cis-regulatory region binding"/>
    <property type="evidence" value="ECO:0007669"/>
    <property type="project" value="TreeGrafter"/>
</dbReference>
<dbReference type="Pfam" id="PF00440">
    <property type="entry name" value="TetR_N"/>
    <property type="match status" value="1"/>
</dbReference>
<keyword evidence="1" id="KW-0805">Transcription regulation</keyword>
<dbReference type="PROSITE" id="PS50977">
    <property type="entry name" value="HTH_TETR_2"/>
    <property type="match status" value="1"/>
</dbReference>
<dbReference type="Gene3D" id="1.10.357.10">
    <property type="entry name" value="Tetracycline Repressor, domain 2"/>
    <property type="match status" value="1"/>
</dbReference>
<reference evidence="7 8" key="1">
    <citation type="submission" date="2019-09" db="EMBL/GenBank/DDBJ databases">
        <title>Mumia zhuanghuii sp. nov. isolated from the intestinal contents of plateau pika (Ochotona curzoniae) in the Qinghai-Tibet plateau of China.</title>
        <authorList>
            <person name="Tian Z."/>
        </authorList>
    </citation>
    <scope>NUCLEOTIDE SEQUENCE [LARGE SCALE GENOMIC DNA]</scope>
    <source>
        <strain evidence="8">350</strain>
    </source>
</reference>
<feature type="region of interest" description="Disordered" evidence="5">
    <location>
        <begin position="1"/>
        <end position="23"/>
    </location>
</feature>
<sequence>MPQSSDETDRADHREPPRTPRGVRTRARLVSAARTVFERDGFVDARLADITSEAGTAAGSFYTYFASKDEIFTAVLEEVKEEMLHPQVREVTGSDDPVAVITAGNRAYLESYARNAALMRLLEQVAAIDERFAEVRWQRGRAFTERNARSIRDLQQRGLADPDIDADLAATALSMMVSRTAYNTYVLGEARDLDTLTDTLTRLWVNALGIPERVLA</sequence>
<comment type="caution">
    <text evidence="7">The sequence shown here is derived from an EMBL/GenBank/DDBJ whole genome shotgun (WGS) entry which is preliminary data.</text>
</comment>
<evidence type="ECO:0000256" key="2">
    <source>
        <dbReference type="ARBA" id="ARBA00023125"/>
    </source>
</evidence>
<gene>
    <name evidence="7" type="ORF">FE697_014125</name>
</gene>
<evidence type="ECO:0000313" key="7">
    <source>
        <dbReference type="EMBL" id="KAA1422295.1"/>
    </source>
</evidence>
<dbReference type="RefSeq" id="WP_149770246.1">
    <property type="nucleotide sequence ID" value="NZ_VDFQ02000004.1"/>
</dbReference>
<dbReference type="GO" id="GO:0003700">
    <property type="term" value="F:DNA-binding transcription factor activity"/>
    <property type="evidence" value="ECO:0007669"/>
    <property type="project" value="TreeGrafter"/>
</dbReference>
<feature type="DNA-binding region" description="H-T-H motif" evidence="4">
    <location>
        <begin position="46"/>
        <end position="65"/>
    </location>
</feature>
<keyword evidence="2 4" id="KW-0238">DNA-binding</keyword>